<accession>A0A8H6RN42</accession>
<evidence type="ECO:0000256" key="2">
    <source>
        <dbReference type="ARBA" id="ARBA00035112"/>
    </source>
</evidence>
<sequence length="274" mass="30767">MALGMFTDCLTGRFDYEAIPPHPRKSRSSIRPSLPLVCVILTLSNIVALSIIYALANSTPSVDLSGNRARRTPFMSEIDRSLHVHTFVGWESKPNKYTISAAKAGKAVDKAWAELGAYEDSVLVPQEEAQAFDIDVGRHLRVSQNDSWAAPLPYDGFPALINAFHLLHCVNFLRQGLYYNVDFYRKTGHVSMNGTSEELEVHLGHCVDALRQMIMCQSDDSVVPWMKSNDLGMKSLPDFARPKMCRDFGALKRWNDAHLWRTKDGRVPSGLERT</sequence>
<evidence type="ECO:0000313" key="5">
    <source>
        <dbReference type="Proteomes" id="UP000660729"/>
    </source>
</evidence>
<comment type="similarity">
    <text evidence="2">Belongs to the ustYa family.</text>
</comment>
<feature type="transmembrane region" description="Helical" evidence="3">
    <location>
        <begin position="34"/>
        <end position="56"/>
    </location>
</feature>
<keyword evidence="3" id="KW-0812">Transmembrane</keyword>
<name>A0A8H6RN42_9PEZI</name>
<gene>
    <name evidence="4" type="ORF">HII31_04519</name>
</gene>
<dbReference type="EMBL" id="JABCIY010000064">
    <property type="protein sequence ID" value="KAF7194163.1"/>
    <property type="molecule type" value="Genomic_DNA"/>
</dbReference>
<dbReference type="Proteomes" id="UP000660729">
    <property type="component" value="Unassembled WGS sequence"/>
</dbReference>
<dbReference type="InterPro" id="IPR021765">
    <property type="entry name" value="UstYa-like"/>
</dbReference>
<keyword evidence="5" id="KW-1185">Reference proteome</keyword>
<organism evidence="4 5">
    <name type="scientific">Pseudocercospora fuligena</name>
    <dbReference type="NCBI Taxonomy" id="685502"/>
    <lineage>
        <taxon>Eukaryota</taxon>
        <taxon>Fungi</taxon>
        <taxon>Dikarya</taxon>
        <taxon>Ascomycota</taxon>
        <taxon>Pezizomycotina</taxon>
        <taxon>Dothideomycetes</taxon>
        <taxon>Dothideomycetidae</taxon>
        <taxon>Mycosphaerellales</taxon>
        <taxon>Mycosphaerellaceae</taxon>
        <taxon>Pseudocercospora</taxon>
    </lineage>
</organism>
<dbReference type="Pfam" id="PF11807">
    <property type="entry name" value="UstYa"/>
    <property type="match status" value="1"/>
</dbReference>
<proteinExistence type="inferred from homology"/>
<dbReference type="PANTHER" id="PTHR33365">
    <property type="entry name" value="YALI0B05434P"/>
    <property type="match status" value="1"/>
</dbReference>
<comment type="caution">
    <text evidence="4">The sequence shown here is derived from an EMBL/GenBank/DDBJ whole genome shotgun (WGS) entry which is preliminary data.</text>
</comment>
<keyword evidence="3" id="KW-0472">Membrane</keyword>
<evidence type="ECO:0000256" key="1">
    <source>
        <dbReference type="ARBA" id="ARBA00004685"/>
    </source>
</evidence>
<protein>
    <submittedName>
        <fullName evidence="4">Cyclochlorotine biosynthesis protein O</fullName>
    </submittedName>
</protein>
<dbReference type="AlphaFoldDB" id="A0A8H6RN42"/>
<evidence type="ECO:0000256" key="3">
    <source>
        <dbReference type="SAM" id="Phobius"/>
    </source>
</evidence>
<dbReference type="GO" id="GO:0043386">
    <property type="term" value="P:mycotoxin biosynthetic process"/>
    <property type="evidence" value="ECO:0007669"/>
    <property type="project" value="InterPro"/>
</dbReference>
<comment type="pathway">
    <text evidence="1">Mycotoxin biosynthesis.</text>
</comment>
<dbReference type="OrthoDB" id="3687641at2759"/>
<dbReference type="PANTHER" id="PTHR33365:SF4">
    <property type="entry name" value="CYCLOCHLOROTINE BIOSYNTHESIS PROTEIN O"/>
    <property type="match status" value="1"/>
</dbReference>
<reference evidence="4" key="1">
    <citation type="submission" date="2020-04" db="EMBL/GenBank/DDBJ databases">
        <title>Draft genome resource of the tomato pathogen Pseudocercospora fuligena.</title>
        <authorList>
            <person name="Zaccaron A."/>
        </authorList>
    </citation>
    <scope>NUCLEOTIDE SEQUENCE</scope>
    <source>
        <strain evidence="4">PF001</strain>
    </source>
</reference>
<keyword evidence="3" id="KW-1133">Transmembrane helix</keyword>
<evidence type="ECO:0000313" key="4">
    <source>
        <dbReference type="EMBL" id="KAF7194163.1"/>
    </source>
</evidence>